<accession>A0A830FMW8</accession>
<evidence type="ECO:0000313" key="3">
    <source>
        <dbReference type="Proteomes" id="UP000607197"/>
    </source>
</evidence>
<keyword evidence="3" id="KW-1185">Reference proteome</keyword>
<evidence type="ECO:0000256" key="1">
    <source>
        <dbReference type="SAM" id="Phobius"/>
    </source>
</evidence>
<dbReference type="InterPro" id="IPR058309">
    <property type="entry name" value="DUF7996"/>
</dbReference>
<name>A0A830FMW8_9EURY</name>
<protein>
    <submittedName>
        <fullName evidence="2">Uncharacterized protein</fullName>
    </submittedName>
</protein>
<dbReference type="AlphaFoldDB" id="A0A830FMW8"/>
<dbReference type="EMBL" id="BMPG01000006">
    <property type="protein sequence ID" value="GGL71600.1"/>
    <property type="molecule type" value="Genomic_DNA"/>
</dbReference>
<feature type="transmembrane region" description="Helical" evidence="1">
    <location>
        <begin position="50"/>
        <end position="68"/>
    </location>
</feature>
<keyword evidence="1" id="KW-1133">Transmembrane helix</keyword>
<reference evidence="2" key="2">
    <citation type="submission" date="2020-09" db="EMBL/GenBank/DDBJ databases">
        <authorList>
            <person name="Sun Q."/>
            <person name="Ohkuma M."/>
        </authorList>
    </citation>
    <scope>NUCLEOTIDE SEQUENCE</scope>
    <source>
        <strain evidence="2">JCM 19596</strain>
    </source>
</reference>
<organism evidence="2 3">
    <name type="scientific">Halocalculus aciditolerans</name>
    <dbReference type="NCBI Taxonomy" id="1383812"/>
    <lineage>
        <taxon>Archaea</taxon>
        <taxon>Methanobacteriati</taxon>
        <taxon>Methanobacteriota</taxon>
        <taxon>Stenosarchaea group</taxon>
        <taxon>Halobacteria</taxon>
        <taxon>Halobacteriales</taxon>
        <taxon>Halobacteriaceae</taxon>
        <taxon>Halocalculus</taxon>
    </lineage>
</organism>
<comment type="caution">
    <text evidence="2">The sequence shown here is derived from an EMBL/GenBank/DDBJ whole genome shotgun (WGS) entry which is preliminary data.</text>
</comment>
<sequence>MTWKRTPTQQFLYAVPPHFRLFLAVAGFVVVPALLNGFFGTLGYSTLGTATWILGYIGGAVFVWYYWLRHIDFLGSHAHDTEETGEE</sequence>
<dbReference type="RefSeq" id="WP_229774179.1">
    <property type="nucleotide sequence ID" value="NZ_BMPG01000006.1"/>
</dbReference>
<evidence type="ECO:0000313" key="2">
    <source>
        <dbReference type="EMBL" id="GGL71600.1"/>
    </source>
</evidence>
<keyword evidence="1" id="KW-0812">Transmembrane</keyword>
<dbReference type="Proteomes" id="UP000607197">
    <property type="component" value="Unassembled WGS sequence"/>
</dbReference>
<feature type="transmembrane region" description="Helical" evidence="1">
    <location>
        <begin position="21"/>
        <end position="44"/>
    </location>
</feature>
<dbReference type="Pfam" id="PF25959">
    <property type="entry name" value="DUF7996"/>
    <property type="match status" value="1"/>
</dbReference>
<keyword evidence="1" id="KW-0472">Membrane</keyword>
<reference evidence="2" key="1">
    <citation type="journal article" date="2014" name="Int. J. Syst. Evol. Microbiol.">
        <title>Complete genome sequence of Corynebacterium casei LMG S-19264T (=DSM 44701T), isolated from a smear-ripened cheese.</title>
        <authorList>
            <consortium name="US DOE Joint Genome Institute (JGI-PGF)"/>
            <person name="Walter F."/>
            <person name="Albersmeier A."/>
            <person name="Kalinowski J."/>
            <person name="Ruckert C."/>
        </authorList>
    </citation>
    <scope>NUCLEOTIDE SEQUENCE</scope>
    <source>
        <strain evidence="2">JCM 19596</strain>
    </source>
</reference>
<gene>
    <name evidence="2" type="ORF">GCM10009039_32070</name>
</gene>
<proteinExistence type="predicted"/>